<dbReference type="Gene3D" id="3.30.450.20">
    <property type="entry name" value="PAS domain"/>
    <property type="match status" value="1"/>
</dbReference>
<dbReference type="Proteomes" id="UP000317316">
    <property type="component" value="Unassembled WGS sequence"/>
</dbReference>
<dbReference type="InterPro" id="IPR036513">
    <property type="entry name" value="STAS_dom_sf"/>
</dbReference>
<protein>
    <submittedName>
        <fullName evidence="2">STAS domain-containing protein</fullName>
    </submittedName>
</protein>
<proteinExistence type="predicted"/>
<organism evidence="2 3">
    <name type="scientific">Psychrobacillus lasiicapitis</name>
    <dbReference type="NCBI Taxonomy" id="1636719"/>
    <lineage>
        <taxon>Bacteria</taxon>
        <taxon>Bacillati</taxon>
        <taxon>Bacillota</taxon>
        <taxon>Bacilli</taxon>
        <taxon>Bacillales</taxon>
        <taxon>Bacillaceae</taxon>
        <taxon>Psychrobacillus</taxon>
    </lineage>
</organism>
<dbReference type="InterPro" id="IPR051932">
    <property type="entry name" value="Bact_StressResp_Reg"/>
</dbReference>
<reference evidence="2 3" key="1">
    <citation type="submission" date="2019-05" db="EMBL/GenBank/DDBJ databases">
        <title>Psychrobacillus vulpis sp. nov., a new species isolated from feces of a red fox that inhabits in The Tablas de Daimiel Natural Park, Albacete, Spain.</title>
        <authorList>
            <person name="Rodriguez M."/>
            <person name="Reina J.C."/>
            <person name="Bejar V."/>
            <person name="Llamas I."/>
        </authorList>
    </citation>
    <scope>NUCLEOTIDE SEQUENCE [LARGE SCALE GENOMIC DNA]</scope>
    <source>
        <strain evidence="2 3">NEAU-3TGS17</strain>
    </source>
</reference>
<accession>A0A544TAT8</accession>
<dbReference type="OrthoDB" id="2835068at2"/>
<dbReference type="PROSITE" id="PS50801">
    <property type="entry name" value="STAS"/>
    <property type="match status" value="1"/>
</dbReference>
<evidence type="ECO:0000259" key="1">
    <source>
        <dbReference type="PROSITE" id="PS50801"/>
    </source>
</evidence>
<comment type="caution">
    <text evidence="2">The sequence shown here is derived from an EMBL/GenBank/DDBJ whole genome shotgun (WGS) entry which is preliminary data.</text>
</comment>
<dbReference type="AlphaFoldDB" id="A0A544TAT8"/>
<evidence type="ECO:0000313" key="3">
    <source>
        <dbReference type="Proteomes" id="UP000317316"/>
    </source>
</evidence>
<gene>
    <name evidence="2" type="ORF">FG382_08980</name>
</gene>
<dbReference type="PANTHER" id="PTHR33745">
    <property type="entry name" value="RSBT ANTAGONIST PROTEIN RSBS-RELATED"/>
    <property type="match status" value="1"/>
</dbReference>
<dbReference type="InterPro" id="IPR002645">
    <property type="entry name" value="STAS_dom"/>
</dbReference>
<dbReference type="PANTHER" id="PTHR33745:SF8">
    <property type="entry name" value="BLUE-LIGHT PHOTORECEPTOR"/>
    <property type="match status" value="1"/>
</dbReference>
<sequence>MNNKLLPINITGTDALNSIGENIIIADINYKIIWLNTYARKSLNSIAPWYNLSNSDDFIGLNMDFFHKEPSYQREVMSGLEKGHRARINIKNKFIADIVITPIKSMQEQNQEIVGYMVMLMDVTSEADEAKKLEDKVSELSTPMLHIWNNTIALTLVGEFDAFRGETLIPVVLEECISKGIEFVMVSLSGIGNFDDSVRQTLQKLHECLKLLGVQCIIVGIKPELAVRIGTLGSIVTFVDAHQGLKYIMKLQENRSFN</sequence>
<feature type="domain" description="STAS" evidence="1">
    <location>
        <begin position="141"/>
        <end position="228"/>
    </location>
</feature>
<dbReference type="Gene3D" id="3.30.750.24">
    <property type="entry name" value="STAS domain"/>
    <property type="match status" value="1"/>
</dbReference>
<dbReference type="SUPFAM" id="SSF52091">
    <property type="entry name" value="SpoIIaa-like"/>
    <property type="match status" value="1"/>
</dbReference>
<keyword evidence="3" id="KW-1185">Reference proteome</keyword>
<dbReference type="EMBL" id="VDGH01000004">
    <property type="protein sequence ID" value="TQR14573.1"/>
    <property type="molecule type" value="Genomic_DNA"/>
</dbReference>
<dbReference type="Pfam" id="PF01740">
    <property type="entry name" value="STAS"/>
    <property type="match status" value="1"/>
</dbReference>
<dbReference type="RefSeq" id="WP_142538554.1">
    <property type="nucleotide sequence ID" value="NZ_BMIE01000003.1"/>
</dbReference>
<evidence type="ECO:0000313" key="2">
    <source>
        <dbReference type="EMBL" id="TQR14573.1"/>
    </source>
</evidence>
<name>A0A544TAT8_9BACI</name>
<dbReference type="CDD" id="cd07041">
    <property type="entry name" value="STAS_RsbR_RsbS_like"/>
    <property type="match status" value="1"/>
</dbReference>